<comment type="caution">
    <text evidence="2">The sequence shown here is derived from an EMBL/GenBank/DDBJ whole genome shotgun (WGS) entry which is preliminary data.</text>
</comment>
<accession>A0A9Q0KQF1</accession>
<keyword evidence="3" id="KW-1185">Reference proteome</keyword>
<gene>
    <name evidence="2" type="ORF">NE237_008106</name>
</gene>
<name>A0A9Q0KQF1_9MAGN</name>
<evidence type="ECO:0000256" key="1">
    <source>
        <dbReference type="SAM" id="Phobius"/>
    </source>
</evidence>
<proteinExistence type="predicted"/>
<keyword evidence="1" id="KW-1133">Transmembrane helix</keyword>
<reference evidence="2" key="1">
    <citation type="journal article" date="2023" name="Plant J.">
        <title>The genome of the king protea, Protea cynaroides.</title>
        <authorList>
            <person name="Chang J."/>
            <person name="Duong T.A."/>
            <person name="Schoeman C."/>
            <person name="Ma X."/>
            <person name="Roodt D."/>
            <person name="Barker N."/>
            <person name="Li Z."/>
            <person name="Van de Peer Y."/>
            <person name="Mizrachi E."/>
        </authorList>
    </citation>
    <scope>NUCLEOTIDE SEQUENCE</scope>
    <source>
        <tissue evidence="2">Young leaves</tissue>
    </source>
</reference>
<keyword evidence="1" id="KW-0812">Transmembrane</keyword>
<dbReference type="EMBL" id="JAMYWD010000004">
    <property type="protein sequence ID" value="KAJ4974932.1"/>
    <property type="molecule type" value="Genomic_DNA"/>
</dbReference>
<feature type="transmembrane region" description="Helical" evidence="1">
    <location>
        <begin position="6"/>
        <end position="24"/>
    </location>
</feature>
<feature type="transmembrane region" description="Helical" evidence="1">
    <location>
        <begin position="55"/>
        <end position="79"/>
    </location>
</feature>
<protein>
    <submittedName>
        <fullName evidence="2">Uncharacterized protein</fullName>
    </submittedName>
</protein>
<evidence type="ECO:0000313" key="3">
    <source>
        <dbReference type="Proteomes" id="UP001141806"/>
    </source>
</evidence>
<organism evidence="2 3">
    <name type="scientific">Protea cynaroides</name>
    <dbReference type="NCBI Taxonomy" id="273540"/>
    <lineage>
        <taxon>Eukaryota</taxon>
        <taxon>Viridiplantae</taxon>
        <taxon>Streptophyta</taxon>
        <taxon>Embryophyta</taxon>
        <taxon>Tracheophyta</taxon>
        <taxon>Spermatophyta</taxon>
        <taxon>Magnoliopsida</taxon>
        <taxon>Proteales</taxon>
        <taxon>Proteaceae</taxon>
        <taxon>Protea</taxon>
    </lineage>
</organism>
<dbReference type="AlphaFoldDB" id="A0A9Q0KQF1"/>
<dbReference type="Proteomes" id="UP001141806">
    <property type="component" value="Unassembled WGS sequence"/>
</dbReference>
<keyword evidence="1" id="KW-0472">Membrane</keyword>
<sequence>MQQYNYFSVLVSLYAVVPFLYHYYVYIIMAASQCLVSCCQYCLLLLVLLPCLMPVNIVCFSLCFCLVGSALTCLFYHFAVLTLRVTPPQTSDGTGKSVFLPPFLYFWFDLGTELPRLKSGTGQVYSKPDAC</sequence>
<evidence type="ECO:0000313" key="2">
    <source>
        <dbReference type="EMBL" id="KAJ4974932.1"/>
    </source>
</evidence>